<keyword evidence="4" id="KW-1185">Reference proteome</keyword>
<dbReference type="EMBL" id="JAMSHT010000001">
    <property type="protein sequence ID" value="MCM8556227.1"/>
    <property type="molecule type" value="Genomic_DNA"/>
</dbReference>
<keyword evidence="1" id="KW-0472">Membrane</keyword>
<dbReference type="Proteomes" id="UP001155128">
    <property type="component" value="Unassembled WGS sequence"/>
</dbReference>
<feature type="transmembrane region" description="Helical" evidence="1">
    <location>
        <begin position="34"/>
        <end position="54"/>
    </location>
</feature>
<gene>
    <name evidence="3" type="ORF">NDO55_00130</name>
</gene>
<evidence type="ECO:0000256" key="1">
    <source>
        <dbReference type="SAM" id="Phobius"/>
    </source>
</evidence>
<keyword evidence="1" id="KW-1133">Transmembrane helix</keyword>
<dbReference type="RefSeq" id="WP_252111241.1">
    <property type="nucleotide sequence ID" value="NZ_JAMSHT010000001.1"/>
</dbReference>
<evidence type="ECO:0000259" key="2">
    <source>
        <dbReference type="Pfam" id="PF11127"/>
    </source>
</evidence>
<name>A0A9X2J3I0_9SPHN</name>
<reference evidence="3" key="1">
    <citation type="submission" date="2022-06" db="EMBL/GenBank/DDBJ databases">
        <title>Sphingomicrobium sedimins sp. nov., a marine bacterium isolated from tidal flat.</title>
        <authorList>
            <person name="Kim C.-H."/>
            <person name="Yoo Y."/>
            <person name="Kim J.-J."/>
        </authorList>
    </citation>
    <scope>NUCLEOTIDE SEQUENCE</scope>
    <source>
        <strain evidence="3">GRR-S6-50</strain>
    </source>
</reference>
<dbReference type="InterPro" id="IPR021309">
    <property type="entry name" value="YgaP-like_TM"/>
</dbReference>
<evidence type="ECO:0000313" key="3">
    <source>
        <dbReference type="EMBL" id="MCM8556227.1"/>
    </source>
</evidence>
<feature type="transmembrane region" description="Helical" evidence="1">
    <location>
        <begin position="12"/>
        <end position="28"/>
    </location>
</feature>
<dbReference type="AlphaFoldDB" id="A0A9X2J3I0"/>
<evidence type="ECO:0000313" key="4">
    <source>
        <dbReference type="Proteomes" id="UP001155128"/>
    </source>
</evidence>
<accession>A0A9X2J3I0</accession>
<proteinExistence type="predicted"/>
<dbReference type="Pfam" id="PF11127">
    <property type="entry name" value="YgaP-like_TM"/>
    <property type="match status" value="1"/>
</dbReference>
<comment type="caution">
    <text evidence="3">The sequence shown here is derived from an EMBL/GenBank/DDBJ whole genome shotgun (WGS) entry which is preliminary data.</text>
</comment>
<sequence length="62" mass="6687">MKKNVGSLDRTLRIIVGLVLVAMVFVGPQTPWGWLGLILIGTALVSFCPAYRLLGINSCRAS</sequence>
<organism evidence="3 4">
    <name type="scientific">Sphingomicrobium sediminis</name>
    <dbReference type="NCBI Taxonomy" id="2950949"/>
    <lineage>
        <taxon>Bacteria</taxon>
        <taxon>Pseudomonadati</taxon>
        <taxon>Pseudomonadota</taxon>
        <taxon>Alphaproteobacteria</taxon>
        <taxon>Sphingomonadales</taxon>
        <taxon>Sphingomonadaceae</taxon>
        <taxon>Sphingomicrobium</taxon>
    </lineage>
</organism>
<keyword evidence="1" id="KW-0812">Transmembrane</keyword>
<feature type="domain" description="Inner membrane protein YgaP-like transmembrane" evidence="2">
    <location>
        <begin position="1"/>
        <end position="61"/>
    </location>
</feature>
<protein>
    <submittedName>
        <fullName evidence="3">DUF2892 domain-containing protein</fullName>
    </submittedName>
</protein>